<dbReference type="InterPro" id="IPR051283">
    <property type="entry name" value="Sec_Metabolite_Acyltrans"/>
</dbReference>
<keyword evidence="6" id="KW-1185">Reference proteome</keyword>
<evidence type="ECO:0000313" key="6">
    <source>
        <dbReference type="Proteomes" id="UP000054196"/>
    </source>
</evidence>
<evidence type="ECO:0000256" key="3">
    <source>
        <dbReference type="ARBA" id="ARBA00022679"/>
    </source>
</evidence>
<dbReference type="PANTHER" id="PTHR31896:SF69">
    <property type="entry name" value="FAMILY REGULATORY PROTEIN, PUTATIVE (AFU_ORTHOLOGUE AFUA_3G14730)-RELATED"/>
    <property type="match status" value="1"/>
</dbReference>
<dbReference type="GeneID" id="18882854"/>
<name>R7S4Z6_PUNST</name>
<dbReference type="GO" id="GO:0016746">
    <property type="term" value="F:acyltransferase activity"/>
    <property type="evidence" value="ECO:0007669"/>
    <property type="project" value="UniProtKB-KW"/>
</dbReference>
<evidence type="ECO:0000256" key="2">
    <source>
        <dbReference type="ARBA" id="ARBA00009861"/>
    </source>
</evidence>
<keyword evidence="4" id="KW-0012">Acyltransferase</keyword>
<dbReference type="PANTHER" id="PTHR31896">
    <property type="entry name" value="FAMILY REGULATORY PROTEIN, PUTATIVE (AFU_ORTHOLOGUE AFUA_3G14730)-RELATED"/>
    <property type="match status" value="1"/>
</dbReference>
<dbReference type="Proteomes" id="UP000054196">
    <property type="component" value="Unassembled WGS sequence"/>
</dbReference>
<dbReference type="InterPro" id="IPR023213">
    <property type="entry name" value="CAT-like_dom_sf"/>
</dbReference>
<sequence length="456" mass="50048">MALCNSRAVLPIGRLDAANPTNNIISNNGWLVDVPLDVLKLKMAWTQLNQAWPILSYRLKKNGRTGDLEFHMIEQSAIVLGSGFTTATVAGPVASRFDYPKPTDSISCVPLDIPHHFFSHPSRCSANALLNKDVPVAALHVTRFDDATIVGLSVSHALVDGSGTKAIVLALLGILKGEEVLPLATHDAFETYPCAEDVPPPTGFRVFSLWQMLTLVLVTIWDWLRSPRGGLRVVYIPAKDVARIKAQAMADIAAKESEKSGEWISTSDSIVAFLLKCMFASETRHRPVGVAYLVNIRKHFSSIIPPTYIRNANAGVSIAMPDAAAIPTTSLGTLSLLVRRTLQTQTQQAALVHYIQWRIAKPKQMPMFMEPTGAWAAFTNWREMDFMKIDWTPAALDPGSKRATCLYLHSFGYGPLNLRNAFVIGPDDPSGGIWALGALSDSVWKDVNGFGRYQRK</sequence>
<dbReference type="HOGENOM" id="CLU_600110_0_0_1"/>
<accession>R7S4Z6</accession>
<dbReference type="OrthoDB" id="21502at2759"/>
<protein>
    <submittedName>
        <fullName evidence="5">Uncharacterized protein</fullName>
    </submittedName>
</protein>
<evidence type="ECO:0000313" key="5">
    <source>
        <dbReference type="EMBL" id="EIN04964.1"/>
    </source>
</evidence>
<comment type="pathway">
    <text evidence="1">Secondary metabolite biosynthesis.</text>
</comment>
<gene>
    <name evidence="5" type="ORF">PUNSTDRAFT_47207</name>
</gene>
<reference evidence="6" key="1">
    <citation type="journal article" date="2012" name="Science">
        <title>The Paleozoic origin of enzymatic lignin decomposition reconstructed from 31 fungal genomes.</title>
        <authorList>
            <person name="Floudas D."/>
            <person name="Binder M."/>
            <person name="Riley R."/>
            <person name="Barry K."/>
            <person name="Blanchette R.A."/>
            <person name="Henrissat B."/>
            <person name="Martinez A.T."/>
            <person name="Otillar R."/>
            <person name="Spatafora J.W."/>
            <person name="Yadav J.S."/>
            <person name="Aerts A."/>
            <person name="Benoit I."/>
            <person name="Boyd A."/>
            <person name="Carlson A."/>
            <person name="Copeland A."/>
            <person name="Coutinho P.M."/>
            <person name="de Vries R.P."/>
            <person name="Ferreira P."/>
            <person name="Findley K."/>
            <person name="Foster B."/>
            <person name="Gaskell J."/>
            <person name="Glotzer D."/>
            <person name="Gorecki P."/>
            <person name="Heitman J."/>
            <person name="Hesse C."/>
            <person name="Hori C."/>
            <person name="Igarashi K."/>
            <person name="Jurgens J.A."/>
            <person name="Kallen N."/>
            <person name="Kersten P."/>
            <person name="Kohler A."/>
            <person name="Kuees U."/>
            <person name="Kumar T.K.A."/>
            <person name="Kuo A."/>
            <person name="LaButti K."/>
            <person name="Larrondo L.F."/>
            <person name="Lindquist E."/>
            <person name="Ling A."/>
            <person name="Lombard V."/>
            <person name="Lucas S."/>
            <person name="Lundell T."/>
            <person name="Martin R."/>
            <person name="McLaughlin D.J."/>
            <person name="Morgenstern I."/>
            <person name="Morin E."/>
            <person name="Murat C."/>
            <person name="Nagy L.G."/>
            <person name="Nolan M."/>
            <person name="Ohm R.A."/>
            <person name="Patyshakuliyeva A."/>
            <person name="Rokas A."/>
            <person name="Ruiz-Duenas F.J."/>
            <person name="Sabat G."/>
            <person name="Salamov A."/>
            <person name="Samejima M."/>
            <person name="Schmutz J."/>
            <person name="Slot J.C."/>
            <person name="St John F."/>
            <person name="Stenlid J."/>
            <person name="Sun H."/>
            <person name="Sun S."/>
            <person name="Syed K."/>
            <person name="Tsang A."/>
            <person name="Wiebenga A."/>
            <person name="Young D."/>
            <person name="Pisabarro A."/>
            <person name="Eastwood D.C."/>
            <person name="Martin F."/>
            <person name="Cullen D."/>
            <person name="Grigoriev I.V."/>
            <person name="Hibbett D.S."/>
        </authorList>
    </citation>
    <scope>NUCLEOTIDE SEQUENCE [LARGE SCALE GENOMIC DNA]</scope>
    <source>
        <strain evidence="6">HHB-11173 SS5</strain>
    </source>
</reference>
<dbReference type="RefSeq" id="XP_007387887.1">
    <property type="nucleotide sequence ID" value="XM_007387825.1"/>
</dbReference>
<dbReference type="eggNOG" id="ENOG502RJXU">
    <property type="taxonomic scope" value="Eukaryota"/>
</dbReference>
<dbReference type="AlphaFoldDB" id="R7S4Z6"/>
<organism evidence="5 6">
    <name type="scientific">Punctularia strigosozonata (strain HHB-11173)</name>
    <name type="common">White-rot fungus</name>
    <dbReference type="NCBI Taxonomy" id="741275"/>
    <lineage>
        <taxon>Eukaryota</taxon>
        <taxon>Fungi</taxon>
        <taxon>Dikarya</taxon>
        <taxon>Basidiomycota</taxon>
        <taxon>Agaricomycotina</taxon>
        <taxon>Agaricomycetes</taxon>
        <taxon>Corticiales</taxon>
        <taxon>Punctulariaceae</taxon>
        <taxon>Punctularia</taxon>
    </lineage>
</organism>
<evidence type="ECO:0000256" key="1">
    <source>
        <dbReference type="ARBA" id="ARBA00005179"/>
    </source>
</evidence>
<evidence type="ECO:0000256" key="4">
    <source>
        <dbReference type="ARBA" id="ARBA00023315"/>
    </source>
</evidence>
<dbReference type="Gene3D" id="3.30.559.10">
    <property type="entry name" value="Chloramphenicol acetyltransferase-like domain"/>
    <property type="match status" value="2"/>
</dbReference>
<keyword evidence="3" id="KW-0808">Transferase</keyword>
<comment type="similarity">
    <text evidence="2">Belongs to the plant acyltransferase family.</text>
</comment>
<dbReference type="Pfam" id="PF02458">
    <property type="entry name" value="Transferase"/>
    <property type="match status" value="1"/>
</dbReference>
<dbReference type="EMBL" id="JH687552">
    <property type="protein sequence ID" value="EIN04964.1"/>
    <property type="molecule type" value="Genomic_DNA"/>
</dbReference>
<proteinExistence type="inferred from homology"/>
<dbReference type="OMA" id="HITSFND"/>
<dbReference type="KEGG" id="psq:PUNSTDRAFT_47207"/>